<evidence type="ECO:0000313" key="6">
    <source>
        <dbReference type="Proteomes" id="UP000038009"/>
    </source>
</evidence>
<dbReference type="EMBL" id="LJSK01000109">
    <property type="protein sequence ID" value="KPI86938.1"/>
    <property type="molecule type" value="Genomic_DNA"/>
</dbReference>
<gene>
    <name evidence="5" type="ORF">ABL78_3984</name>
</gene>
<evidence type="ECO:0000256" key="1">
    <source>
        <dbReference type="ARBA" id="ARBA00022618"/>
    </source>
</evidence>
<dbReference type="OMA" id="FKTECMR"/>
<dbReference type="Proteomes" id="UP000038009">
    <property type="component" value="Unassembled WGS sequence"/>
</dbReference>
<keyword evidence="6" id="KW-1185">Reference proteome</keyword>
<dbReference type="GO" id="GO:0005829">
    <property type="term" value="C:cytosol"/>
    <property type="evidence" value="ECO:0007669"/>
    <property type="project" value="TreeGrafter"/>
</dbReference>
<dbReference type="GO" id="GO:0051301">
    <property type="term" value="P:cell division"/>
    <property type="evidence" value="ECO:0007669"/>
    <property type="project" value="UniProtKB-KW"/>
</dbReference>
<feature type="compositionally biased region" description="Polar residues" evidence="3">
    <location>
        <begin position="107"/>
        <end position="121"/>
    </location>
</feature>
<proteinExistence type="predicted"/>
<evidence type="ECO:0000313" key="5">
    <source>
        <dbReference type="EMBL" id="KPI86938.1"/>
    </source>
</evidence>
<dbReference type="OrthoDB" id="379794at2759"/>
<accession>A0A0N1HX75</accession>
<evidence type="ECO:0000256" key="2">
    <source>
        <dbReference type="ARBA" id="ARBA00023306"/>
    </source>
</evidence>
<dbReference type="PANTHER" id="PTHR13255">
    <property type="entry name" value="ATAXIN-10"/>
    <property type="match status" value="1"/>
</dbReference>
<evidence type="ECO:0000259" key="4">
    <source>
        <dbReference type="Pfam" id="PF09759"/>
    </source>
</evidence>
<keyword evidence="1" id="KW-0132">Cell division</keyword>
<name>A0A0N1HX75_LEPSE</name>
<sequence>MTAVTNGRISDANKEELAKIGPKIDDILAICLASFDNLRDLGFKFQYEQAAEKAAYQRGEIKPDPMVQLTHVLHRMVDLALGTAKAVYDQTLAEWRRRKCEGERRSSTPPLASSQSLTSPEVLRNSSVEDFNEGSLAWVERGAHLSLLSLEVLSSILLAHAALRKGLQKYMLDYNVLDFLEKIFSMERDHELSLFPEGFKTECMRLVANLAHENSDVNAALVERDAFLFSILSATRIDEENPGMVEWAEFAIRNICESSTSAREKIRKLSPQGLTEESRAVLGGRYNCSFSNAGKFQIQASK</sequence>
<feature type="region of interest" description="Disordered" evidence="3">
    <location>
        <begin position="99"/>
        <end position="121"/>
    </location>
</feature>
<reference evidence="5 6" key="1">
    <citation type="journal article" date="2015" name="PLoS Pathog.">
        <title>Leptomonas seymouri: Adaptations to the Dixenous Life Cycle Analyzed by Genome Sequencing, Transcriptome Profiling and Co-infection with Leishmania donovani.</title>
        <authorList>
            <person name="Kraeva N."/>
            <person name="Butenko A."/>
            <person name="Hlavacova J."/>
            <person name="Kostygov A."/>
            <person name="Myskova J."/>
            <person name="Grybchuk D."/>
            <person name="Lestinova T."/>
            <person name="Votypka J."/>
            <person name="Volf P."/>
            <person name="Opperdoes F."/>
            <person name="Flegontov P."/>
            <person name="Lukes J."/>
            <person name="Yurchenko V."/>
        </authorList>
    </citation>
    <scope>NUCLEOTIDE SEQUENCE [LARGE SCALE GENOMIC DNA]</scope>
    <source>
        <strain evidence="5 6">ATCC 30220</strain>
    </source>
</reference>
<dbReference type="InterPro" id="IPR051374">
    <property type="entry name" value="Ataxin-10/CTR86_families"/>
</dbReference>
<keyword evidence="2" id="KW-0131">Cell cycle</keyword>
<dbReference type="Pfam" id="PF09759">
    <property type="entry name" value="Atx10homo_assoc"/>
    <property type="match status" value="1"/>
</dbReference>
<protein>
    <recommendedName>
        <fullName evidence="4">Ataxin-10 domain-containing protein</fullName>
    </recommendedName>
</protein>
<comment type="caution">
    <text evidence="5">The sequence shown here is derived from an EMBL/GenBank/DDBJ whole genome shotgun (WGS) entry which is preliminary data.</text>
</comment>
<feature type="domain" description="Ataxin-10" evidence="4">
    <location>
        <begin position="199"/>
        <end position="298"/>
    </location>
</feature>
<evidence type="ECO:0000256" key="3">
    <source>
        <dbReference type="SAM" id="MobiDB-lite"/>
    </source>
</evidence>
<dbReference type="VEuPathDB" id="TriTrypDB:Lsey_0109_0120"/>
<dbReference type="AlphaFoldDB" id="A0A0N1HX75"/>
<dbReference type="InterPro" id="IPR019156">
    <property type="entry name" value="Ataxin-10_domain"/>
</dbReference>
<dbReference type="PANTHER" id="PTHR13255:SF0">
    <property type="entry name" value="ATAXIN-10"/>
    <property type="match status" value="1"/>
</dbReference>
<organism evidence="5 6">
    <name type="scientific">Leptomonas seymouri</name>
    <dbReference type="NCBI Taxonomy" id="5684"/>
    <lineage>
        <taxon>Eukaryota</taxon>
        <taxon>Discoba</taxon>
        <taxon>Euglenozoa</taxon>
        <taxon>Kinetoplastea</taxon>
        <taxon>Metakinetoplastina</taxon>
        <taxon>Trypanosomatida</taxon>
        <taxon>Trypanosomatidae</taxon>
        <taxon>Leishmaniinae</taxon>
        <taxon>Leptomonas</taxon>
    </lineage>
</organism>